<evidence type="ECO:0000313" key="2">
    <source>
        <dbReference type="EMBL" id="KAG2598216.1"/>
    </source>
</evidence>
<proteinExistence type="predicted"/>
<evidence type="ECO:0008006" key="4">
    <source>
        <dbReference type="Google" id="ProtNLM"/>
    </source>
</evidence>
<reference evidence="2 3" key="1">
    <citation type="submission" date="2020-05" db="EMBL/GenBank/DDBJ databases">
        <title>WGS assembly of Panicum virgatum.</title>
        <authorList>
            <person name="Lovell J.T."/>
            <person name="Jenkins J."/>
            <person name="Shu S."/>
            <person name="Juenger T.E."/>
            <person name="Schmutz J."/>
        </authorList>
    </citation>
    <scope>NUCLEOTIDE SEQUENCE [LARGE SCALE GENOMIC DNA]</scope>
    <source>
        <strain evidence="3">cv. AP13</strain>
    </source>
</reference>
<feature type="signal peptide" evidence="1">
    <location>
        <begin position="1"/>
        <end position="24"/>
    </location>
</feature>
<accession>A0A8T0SPH9</accession>
<dbReference type="AlphaFoldDB" id="A0A8T0SPH9"/>
<keyword evidence="3" id="KW-1185">Reference proteome</keyword>
<gene>
    <name evidence="2" type="ORF">PVAP13_5KG066507</name>
</gene>
<sequence>MNCTSLPSVSWVIVMLVSQDLGCCFPIGDNQNQGAADLQVWSKVEVPQLSSSTSVLIRKFAICEGAVALP</sequence>
<keyword evidence="1" id="KW-0732">Signal</keyword>
<dbReference type="EMBL" id="CM029045">
    <property type="protein sequence ID" value="KAG2598216.1"/>
    <property type="molecule type" value="Genomic_DNA"/>
</dbReference>
<evidence type="ECO:0000313" key="3">
    <source>
        <dbReference type="Proteomes" id="UP000823388"/>
    </source>
</evidence>
<name>A0A8T0SPH9_PANVG</name>
<feature type="chain" id="PRO_5035802787" description="Secreted protein" evidence="1">
    <location>
        <begin position="25"/>
        <end position="70"/>
    </location>
</feature>
<organism evidence="2 3">
    <name type="scientific">Panicum virgatum</name>
    <name type="common">Blackwell switchgrass</name>
    <dbReference type="NCBI Taxonomy" id="38727"/>
    <lineage>
        <taxon>Eukaryota</taxon>
        <taxon>Viridiplantae</taxon>
        <taxon>Streptophyta</taxon>
        <taxon>Embryophyta</taxon>
        <taxon>Tracheophyta</taxon>
        <taxon>Spermatophyta</taxon>
        <taxon>Magnoliopsida</taxon>
        <taxon>Liliopsida</taxon>
        <taxon>Poales</taxon>
        <taxon>Poaceae</taxon>
        <taxon>PACMAD clade</taxon>
        <taxon>Panicoideae</taxon>
        <taxon>Panicodae</taxon>
        <taxon>Paniceae</taxon>
        <taxon>Panicinae</taxon>
        <taxon>Panicum</taxon>
        <taxon>Panicum sect. Hiantes</taxon>
    </lineage>
</organism>
<dbReference type="Proteomes" id="UP000823388">
    <property type="component" value="Chromosome 5K"/>
</dbReference>
<protein>
    <recommendedName>
        <fullName evidence="4">Secreted protein</fullName>
    </recommendedName>
</protein>
<evidence type="ECO:0000256" key="1">
    <source>
        <dbReference type="SAM" id="SignalP"/>
    </source>
</evidence>
<comment type="caution">
    <text evidence="2">The sequence shown here is derived from an EMBL/GenBank/DDBJ whole genome shotgun (WGS) entry which is preliminary data.</text>
</comment>